<feature type="transmembrane region" description="Helical" evidence="6">
    <location>
        <begin position="81"/>
        <end position="102"/>
    </location>
</feature>
<comment type="subcellular location">
    <subcellularLocation>
        <location evidence="1">Membrane</location>
        <topology evidence="1">Multi-pass membrane protein</topology>
    </subcellularLocation>
</comment>
<dbReference type="STRING" id="226230.J6EEI4"/>
<name>J6EEI4_SACK1</name>
<keyword evidence="3 6" id="KW-1133">Transmembrane helix</keyword>
<feature type="transmembrane region" description="Helical" evidence="6">
    <location>
        <begin position="396"/>
        <end position="420"/>
    </location>
</feature>
<keyword evidence="2 6" id="KW-0812">Transmembrane</keyword>
<evidence type="ECO:0000256" key="5">
    <source>
        <dbReference type="SAM" id="MobiDB-lite"/>
    </source>
</evidence>
<dbReference type="GO" id="GO:0005385">
    <property type="term" value="F:zinc ion transmembrane transporter activity"/>
    <property type="evidence" value="ECO:0007669"/>
    <property type="project" value="TreeGrafter"/>
</dbReference>
<feature type="transmembrane region" description="Helical" evidence="6">
    <location>
        <begin position="514"/>
        <end position="531"/>
    </location>
</feature>
<evidence type="ECO:0000256" key="1">
    <source>
        <dbReference type="ARBA" id="ARBA00004141"/>
    </source>
</evidence>
<comment type="caution">
    <text evidence="7">The sequence shown here is derived from an EMBL/GenBank/DDBJ whole genome shotgun (WGS) entry which is preliminary data.</text>
</comment>
<evidence type="ECO:0000256" key="3">
    <source>
        <dbReference type="ARBA" id="ARBA00022989"/>
    </source>
</evidence>
<feature type="transmembrane region" description="Helical" evidence="6">
    <location>
        <begin position="427"/>
        <end position="452"/>
    </location>
</feature>
<evidence type="ECO:0000313" key="8">
    <source>
        <dbReference type="Proteomes" id="UP000002753"/>
    </source>
</evidence>
<gene>
    <name evidence="7" type="primary">YKL175W</name>
    <name evidence="7" type="ORF">SKUD_178206</name>
</gene>
<keyword evidence="4 6" id="KW-0472">Membrane</keyword>
<dbReference type="PANTHER" id="PTHR11040">
    <property type="entry name" value="ZINC/IRON TRANSPORTER"/>
    <property type="match status" value="1"/>
</dbReference>
<dbReference type="InterPro" id="IPR003689">
    <property type="entry name" value="ZIP"/>
</dbReference>
<feature type="transmembrane region" description="Helical" evidence="6">
    <location>
        <begin position="46"/>
        <end position="69"/>
    </location>
</feature>
<accession>J6EEI4</accession>
<feature type="compositionally biased region" description="Basic and acidic residues" evidence="5">
    <location>
        <begin position="145"/>
        <end position="171"/>
    </location>
</feature>
<organism evidence="7 8">
    <name type="scientific">Saccharomyces kudriavzevii (strain ATCC MYA-4449 / AS 2.2408 / CBS 8840 / NBRC 1802 / NCYC 2889)</name>
    <name type="common">Yeast</name>
    <dbReference type="NCBI Taxonomy" id="226230"/>
    <lineage>
        <taxon>Eukaryota</taxon>
        <taxon>Fungi</taxon>
        <taxon>Dikarya</taxon>
        <taxon>Ascomycota</taxon>
        <taxon>Saccharomycotina</taxon>
        <taxon>Saccharomycetes</taxon>
        <taxon>Saccharomycetales</taxon>
        <taxon>Saccharomycetaceae</taxon>
        <taxon>Saccharomyces</taxon>
    </lineage>
</organism>
<reference evidence="7 8" key="1">
    <citation type="journal article" date="2003" name="Science">
        <title>Finding functional features in Saccharomyces genomes by phylogenetic footprinting.</title>
        <authorList>
            <person name="Cliften P.F."/>
            <person name="Sudarsanam P."/>
            <person name="Desikan A."/>
            <person name="Fulton L."/>
            <person name="Fulton B."/>
            <person name="Majors J."/>
            <person name="Waterston R."/>
            <person name="Cohen B.A."/>
            <person name="Johnston M."/>
        </authorList>
    </citation>
    <scope>NUCLEOTIDE SEQUENCE [LARGE SCALE GENOMIC DNA]</scope>
    <source>
        <strain evidence="8">ATCC MYA-4449 / AS 2.2408 / CBS 8840 / NBRC 1802 / NCYC 2889</strain>
    </source>
</reference>
<dbReference type="EMBL" id="AACI03001396">
    <property type="protein sequence ID" value="EJT42564.1"/>
    <property type="molecule type" value="Genomic_DNA"/>
</dbReference>
<evidence type="ECO:0000256" key="4">
    <source>
        <dbReference type="ARBA" id="ARBA00023136"/>
    </source>
</evidence>
<feature type="transmembrane region" description="Helical" evidence="6">
    <location>
        <begin position="464"/>
        <end position="483"/>
    </location>
</feature>
<dbReference type="HOGENOM" id="CLU_023518_0_0_1"/>
<dbReference type="GO" id="GO:0016020">
    <property type="term" value="C:membrane"/>
    <property type="evidence" value="ECO:0007669"/>
    <property type="project" value="UniProtKB-SubCell"/>
</dbReference>
<keyword evidence="8" id="KW-1185">Reference proteome</keyword>
<feature type="region of interest" description="Disordered" evidence="5">
    <location>
        <begin position="251"/>
        <end position="272"/>
    </location>
</feature>
<evidence type="ECO:0000256" key="2">
    <source>
        <dbReference type="ARBA" id="ARBA00022692"/>
    </source>
</evidence>
<feature type="region of interest" description="Disordered" evidence="5">
    <location>
        <begin position="145"/>
        <end position="205"/>
    </location>
</feature>
<dbReference type="Proteomes" id="UP000002753">
    <property type="component" value="Unassembled WGS sequence"/>
</dbReference>
<proteinExistence type="predicted"/>
<evidence type="ECO:0000256" key="6">
    <source>
        <dbReference type="SAM" id="Phobius"/>
    </source>
</evidence>
<dbReference type="Pfam" id="PF02535">
    <property type="entry name" value="Zip"/>
    <property type="match status" value="1"/>
</dbReference>
<sequence length="532" mass="59071">MLSPTDVALFMKRPSIQKTVVKRFSLSNQNHIDKESIAKMEGIPRWLLFSLISSLLCILGALCVPLLSVAFDSKRNSQSRLVNYGLSLSAGSMITTSLYMLLPRIEKSNRFKVFSGLLLGIWLSFFLNYLVHAFASESLVHCADKSDHDPNSVPHPDSHSHSHFDNDRDIENAPSEHGYLTTSSSVSENDPLVTKDSQRPKMKRKMSLIDLLTRRKSEGECCDLNKCTPLLQSEQPEYIACVPPVIKSSQSERNVSHGSDESDGNLQSDNKDHRGLVCMENNVGYDLENLSLYRKNFLSSRHHPSPESCENYGSNQSLHSSASSLGSDIAEVPTSLTETQYRPDEVSLHHHHHHLETPFSKLLSIGMQTCLVLALHKFPEGFIIFYTNRSDSSKSLGFSIFLSLTIHNFVEGFAMTLPFYTAFESKWIAILITAVLGGGSQPLGALIGYFIFRGSTPKDHEPDMDFLLSITAGFLLVIGLQMFQTGIGFSDGHHHHQGEGDEEMKQSHSSGTACLKWCCTGVLLILASALFT</sequence>
<feature type="transmembrane region" description="Helical" evidence="6">
    <location>
        <begin position="114"/>
        <end position="135"/>
    </location>
</feature>
<evidence type="ECO:0000313" key="7">
    <source>
        <dbReference type="EMBL" id="EJT42564.1"/>
    </source>
</evidence>
<reference evidence="8" key="2">
    <citation type="journal article" date="2011" name="G3 (Bethesda)">
        <title>The awesome power of yeast evolutionary genetics: New genome sequences and strain resources for the Saccharomyces sensu stricto genus.</title>
        <authorList>
            <person name="Scannell D.R."/>
            <person name="Zill O.A."/>
            <person name="Rokas A."/>
            <person name="Payen C."/>
            <person name="Dunham M.J."/>
            <person name="Eisen M.B."/>
            <person name="Rine J."/>
            <person name="Johnston M."/>
            <person name="Hittinger C.T."/>
        </authorList>
    </citation>
    <scope>GENOME REANNOTATION</scope>
    <source>
        <strain evidence="8">ATCC MYA-4449 / AS 2.2408 / CBS 8840 / NBRC 1802 / NCYC 2889</strain>
    </source>
</reference>
<protein>
    <submittedName>
        <fullName evidence="7">ZRT3-like protein</fullName>
    </submittedName>
</protein>
<dbReference type="AlphaFoldDB" id="J6EEI4"/>
<dbReference type="PANTHER" id="PTHR11040:SF210">
    <property type="entry name" value="ZINC-REGULATED TRANSPORTER 3"/>
    <property type="match status" value="1"/>
</dbReference>